<evidence type="ECO:0000313" key="9">
    <source>
        <dbReference type="EMBL" id="GLD51189.1"/>
    </source>
</evidence>
<accession>A0AAD3MC28</accession>
<keyword evidence="4 8" id="KW-1133">Transmembrane helix</keyword>
<dbReference type="InterPro" id="IPR037272">
    <property type="entry name" value="SNS_sf"/>
</dbReference>
<evidence type="ECO:0000256" key="3">
    <source>
        <dbReference type="ARBA" id="ARBA00022692"/>
    </source>
</evidence>
<dbReference type="GO" id="GO:0005886">
    <property type="term" value="C:plasma membrane"/>
    <property type="evidence" value="ECO:0007669"/>
    <property type="project" value="TreeGrafter"/>
</dbReference>
<keyword evidence="5 8" id="KW-0472">Membrane</keyword>
<dbReference type="PANTHER" id="PTHR11616">
    <property type="entry name" value="SODIUM/CHLORIDE DEPENDENT TRANSPORTER"/>
    <property type="match status" value="1"/>
</dbReference>
<feature type="transmembrane region" description="Helical" evidence="8">
    <location>
        <begin position="182"/>
        <end position="199"/>
    </location>
</feature>
<dbReference type="GO" id="GO:0005332">
    <property type="term" value="F:gamma-aminobutyric acid:sodium:chloride symporter activity"/>
    <property type="evidence" value="ECO:0007669"/>
    <property type="project" value="TreeGrafter"/>
</dbReference>
<evidence type="ECO:0000256" key="4">
    <source>
        <dbReference type="ARBA" id="ARBA00022989"/>
    </source>
</evidence>
<dbReference type="AlphaFoldDB" id="A0AAD3MC28"/>
<keyword evidence="6" id="KW-0479">Metal-binding</keyword>
<dbReference type="GO" id="GO:0046872">
    <property type="term" value="F:metal ion binding"/>
    <property type="evidence" value="ECO:0007669"/>
    <property type="project" value="UniProtKB-KW"/>
</dbReference>
<dbReference type="PROSITE" id="PS00610">
    <property type="entry name" value="NA_NEUROTRAN_SYMP_1"/>
    <property type="match status" value="1"/>
</dbReference>
<feature type="transmembrane region" description="Helical" evidence="8">
    <location>
        <begin position="62"/>
        <end position="79"/>
    </location>
</feature>
<comment type="similarity">
    <text evidence="7">Belongs to the sodium:neurotransmitter symporter (SNF) (TC 2.A.22) family.</text>
</comment>
<dbReference type="InterPro" id="IPR000175">
    <property type="entry name" value="Na/ntran_symport"/>
</dbReference>
<sequence length="233" mass="26222">GCDSNTNLTVRSFKHPWSPVLNTSSSHQINHPTGAVGLQKHIPNHPTAKCNKRGQWANKREFILAVVGEIIGLGNIWRFPYLCFKNGGGVFLVPYVLILFTCGIPLFFLEVSLGQLTGQGAITCWRKICPLLQGLGNGSQIIMLYTVMYYIVILAWAFLYLFSSFNTELPWASCNNTWNTVLMAPLWFVYSLAITPGTLRQRLTVVTTPADDVFRDRRRLSNLRHVCPTKNMS</sequence>
<dbReference type="PROSITE" id="PS50267">
    <property type="entry name" value="NA_NEUROTRAN_SYMP_3"/>
    <property type="match status" value="1"/>
</dbReference>
<keyword evidence="6" id="KW-0915">Sodium</keyword>
<feature type="transmembrane region" description="Helical" evidence="8">
    <location>
        <begin position="142"/>
        <end position="162"/>
    </location>
</feature>
<keyword evidence="7" id="KW-0769">Symport</keyword>
<dbReference type="Proteomes" id="UP001279410">
    <property type="component" value="Unassembled WGS sequence"/>
</dbReference>
<protein>
    <recommendedName>
        <fullName evidence="7">Transporter</fullName>
    </recommendedName>
</protein>
<evidence type="ECO:0000256" key="2">
    <source>
        <dbReference type="ARBA" id="ARBA00022448"/>
    </source>
</evidence>
<dbReference type="SUPFAM" id="SSF161070">
    <property type="entry name" value="SNF-like"/>
    <property type="match status" value="1"/>
</dbReference>
<dbReference type="EMBL" id="BRZM01000010">
    <property type="protein sequence ID" value="GLD51189.1"/>
    <property type="molecule type" value="Genomic_DNA"/>
</dbReference>
<evidence type="ECO:0000256" key="5">
    <source>
        <dbReference type="ARBA" id="ARBA00023136"/>
    </source>
</evidence>
<feature type="non-terminal residue" evidence="9">
    <location>
        <position position="233"/>
    </location>
</feature>
<evidence type="ECO:0000256" key="7">
    <source>
        <dbReference type="RuleBase" id="RU003732"/>
    </source>
</evidence>
<name>A0AAD3MC28_LATJO</name>
<dbReference type="PANTHER" id="PTHR11616:SF249">
    <property type="entry name" value="SOLUTE CARRIER FAMILY 6 MEMBER 22, TANDEM DUPLICATE 2 ISOFORM X2-RELATED"/>
    <property type="match status" value="1"/>
</dbReference>
<evidence type="ECO:0000256" key="1">
    <source>
        <dbReference type="ARBA" id="ARBA00004141"/>
    </source>
</evidence>
<organism evidence="9 10">
    <name type="scientific">Lates japonicus</name>
    <name type="common">Japanese lates</name>
    <dbReference type="NCBI Taxonomy" id="270547"/>
    <lineage>
        <taxon>Eukaryota</taxon>
        <taxon>Metazoa</taxon>
        <taxon>Chordata</taxon>
        <taxon>Craniata</taxon>
        <taxon>Vertebrata</taxon>
        <taxon>Euteleostomi</taxon>
        <taxon>Actinopterygii</taxon>
        <taxon>Neopterygii</taxon>
        <taxon>Teleostei</taxon>
        <taxon>Neoteleostei</taxon>
        <taxon>Acanthomorphata</taxon>
        <taxon>Carangaria</taxon>
        <taxon>Carangaria incertae sedis</taxon>
        <taxon>Centropomidae</taxon>
        <taxon>Lates</taxon>
    </lineage>
</organism>
<evidence type="ECO:0000256" key="8">
    <source>
        <dbReference type="SAM" id="Phobius"/>
    </source>
</evidence>
<feature type="transmembrane region" description="Helical" evidence="8">
    <location>
        <begin position="91"/>
        <end position="109"/>
    </location>
</feature>
<feature type="binding site" evidence="6">
    <location>
        <position position="68"/>
    </location>
    <ligand>
        <name>Na(+)</name>
        <dbReference type="ChEBI" id="CHEBI:29101"/>
        <label>1</label>
    </ligand>
</feature>
<evidence type="ECO:0000256" key="6">
    <source>
        <dbReference type="PIRSR" id="PIRSR600175-1"/>
    </source>
</evidence>
<gene>
    <name evidence="9" type="ORF">AKAME5_000427800</name>
</gene>
<keyword evidence="2 7" id="KW-0813">Transport</keyword>
<keyword evidence="3 7" id="KW-0812">Transmembrane</keyword>
<proteinExistence type="inferred from homology"/>
<evidence type="ECO:0000313" key="10">
    <source>
        <dbReference type="Proteomes" id="UP001279410"/>
    </source>
</evidence>
<comment type="subcellular location">
    <subcellularLocation>
        <location evidence="1">Membrane</location>
        <topology evidence="1">Multi-pass membrane protein</topology>
    </subcellularLocation>
</comment>
<keyword evidence="10" id="KW-1185">Reference proteome</keyword>
<feature type="binding site" evidence="6">
    <location>
        <position position="75"/>
    </location>
    <ligand>
        <name>Na(+)</name>
        <dbReference type="ChEBI" id="CHEBI:29101"/>
        <label>1</label>
    </ligand>
</feature>
<reference evidence="9" key="1">
    <citation type="submission" date="2022-08" db="EMBL/GenBank/DDBJ databases">
        <title>Genome sequencing of akame (Lates japonicus).</title>
        <authorList>
            <person name="Hashiguchi Y."/>
            <person name="Takahashi H."/>
        </authorList>
    </citation>
    <scope>NUCLEOTIDE SEQUENCE</scope>
    <source>
        <strain evidence="9">Kochi</strain>
    </source>
</reference>
<dbReference type="Pfam" id="PF00209">
    <property type="entry name" value="SNF"/>
    <property type="match status" value="1"/>
</dbReference>
<comment type="caution">
    <text evidence="9">The sequence shown here is derived from an EMBL/GenBank/DDBJ whole genome shotgun (WGS) entry which is preliminary data.</text>
</comment>
<dbReference type="PRINTS" id="PR00176">
    <property type="entry name" value="NANEUSMPORT"/>
</dbReference>
<dbReference type="GO" id="GO:0042995">
    <property type="term" value="C:cell projection"/>
    <property type="evidence" value="ECO:0007669"/>
    <property type="project" value="TreeGrafter"/>
</dbReference>